<keyword evidence="2" id="KW-0732">Signal</keyword>
<dbReference type="OrthoDB" id="6038785at2"/>
<organism evidence="4 5">
    <name type="scientific">Peteryoungia ipomoeae</name>
    <dbReference type="NCBI Taxonomy" id="1210932"/>
    <lineage>
        <taxon>Bacteria</taxon>
        <taxon>Pseudomonadati</taxon>
        <taxon>Pseudomonadota</taxon>
        <taxon>Alphaproteobacteria</taxon>
        <taxon>Hyphomicrobiales</taxon>
        <taxon>Rhizobiaceae</taxon>
        <taxon>Peteryoungia</taxon>
    </lineage>
</organism>
<evidence type="ECO:0000313" key="4">
    <source>
        <dbReference type="EMBL" id="THV23096.1"/>
    </source>
</evidence>
<evidence type="ECO:0000313" key="5">
    <source>
        <dbReference type="Proteomes" id="UP000308828"/>
    </source>
</evidence>
<dbReference type="RefSeq" id="WP_136598539.1">
    <property type="nucleotide sequence ID" value="NZ_STGV01000003.1"/>
</dbReference>
<feature type="signal peptide" evidence="2">
    <location>
        <begin position="1"/>
        <end position="27"/>
    </location>
</feature>
<reference evidence="4 5" key="1">
    <citation type="submission" date="2019-04" db="EMBL/GenBank/DDBJ databases">
        <title>Genome sequence of strain shin9-1.</title>
        <authorList>
            <person name="Gao J."/>
            <person name="Sun J."/>
        </authorList>
    </citation>
    <scope>NUCLEOTIDE SEQUENCE [LARGE SCALE GENOMIC DNA]</scope>
    <source>
        <strain evidence="5">shin9-1</strain>
    </source>
</reference>
<dbReference type="Proteomes" id="UP000308828">
    <property type="component" value="Unassembled WGS sequence"/>
</dbReference>
<feature type="domain" description="FecR protein" evidence="3">
    <location>
        <begin position="65"/>
        <end position="153"/>
    </location>
</feature>
<keyword evidence="5" id="KW-1185">Reference proteome</keyword>
<name>A0A4V4HMQ0_9HYPH</name>
<dbReference type="Pfam" id="PF04773">
    <property type="entry name" value="FecR"/>
    <property type="match status" value="1"/>
</dbReference>
<evidence type="ECO:0000259" key="3">
    <source>
        <dbReference type="Pfam" id="PF04773"/>
    </source>
</evidence>
<dbReference type="InterPro" id="IPR006860">
    <property type="entry name" value="FecR"/>
</dbReference>
<feature type="compositionally biased region" description="Pro residues" evidence="1">
    <location>
        <begin position="281"/>
        <end position="303"/>
    </location>
</feature>
<dbReference type="AlphaFoldDB" id="A0A4V4HMQ0"/>
<accession>A0A4V4HMQ0</accession>
<protein>
    <recommendedName>
        <fullName evidence="3">FecR protein domain-containing protein</fullName>
    </recommendedName>
</protein>
<evidence type="ECO:0000256" key="1">
    <source>
        <dbReference type="SAM" id="MobiDB-lite"/>
    </source>
</evidence>
<sequence>MHKTTPFRTVLAASTALLMISAIEARADGERAGVATAVNPMASTIDGKGRGKLISLGDPVIRNHRIETSAQGLVQILLADGTAFTVGPNSSVVIDSFIYDPASKTASLSATMTKGALRFIGGRASKKGGDVKINTPIGTAGIRGAVVDINLNGTDAEGRALPPHMSLVYGKEVELTGRGRPQRLFKSGFSIIAEGAGTRVDRTPQAWVSGLQQYLAGRPDFNGGSVNRPTDQIVATSQVDNKNSAVSPDENRIPVPKPRPIANNTPDKLAGDSQRDTIRPVIPPTTPGTPPTTPPTPPTPTPPDVVRHDVTVLTGSGPGGTLRQSQGSFIEGDDGKASGSYGEAGRFTLPLLEGTSSLSKRHVTGSVEGLGTVSGAAYTGTGNFVAYLLENNQDQPFLVVGGKPASAVSTLASGEIMRYRLEPDALNELTNCFDVAVPFTDGDDNFSHRTKSSDLYVAGVTVDPVTGVIGRSLQASISIHGSGANQSSAINVFAGTVGLLAGGGYGLSGSIAGSHQLASGVSGRNQGLAETIGSTPGKDQFFGDNGEYLVIGSGKTDPASSSSETGFNGYDGVNVAGRTNKTTDKTRLYGSAPTAGFASGLSSDGSTATALVGHTDFSFDAAKGTVTGSISVGADGSAIGVELSQSDDTAYLSDQIMAATKKDGSYMVSSKVAPVKIFNGNTSTEICSSCDFMTWGWWGTGAPDDSGKSVHMGNWIVGQQATGTQIAGVTGTATYAGNAVGTVNNDGSQYIATGSMQASMNFGAREGNVSISNFDGKSFSQDVSFVEGTANFKGATDTGTRQTSIDGGFATDGVDPVKGVMGNFTATQGGWSASGVFAGSKPSTMPH</sequence>
<proteinExistence type="predicted"/>
<gene>
    <name evidence="4" type="ORF">FAA97_10815</name>
</gene>
<comment type="caution">
    <text evidence="4">The sequence shown here is derived from an EMBL/GenBank/DDBJ whole genome shotgun (WGS) entry which is preliminary data.</text>
</comment>
<feature type="chain" id="PRO_5020595035" description="FecR protein domain-containing protein" evidence="2">
    <location>
        <begin position="28"/>
        <end position="847"/>
    </location>
</feature>
<dbReference type="Gene3D" id="2.40.160.90">
    <property type="match status" value="1"/>
</dbReference>
<evidence type="ECO:0000256" key="2">
    <source>
        <dbReference type="SAM" id="SignalP"/>
    </source>
</evidence>
<dbReference type="EMBL" id="STGV01000003">
    <property type="protein sequence ID" value="THV23096.1"/>
    <property type="molecule type" value="Genomic_DNA"/>
</dbReference>
<feature type="compositionally biased region" description="Basic and acidic residues" evidence="1">
    <location>
        <begin position="269"/>
        <end position="278"/>
    </location>
</feature>
<feature type="region of interest" description="Disordered" evidence="1">
    <location>
        <begin position="238"/>
        <end position="304"/>
    </location>
</feature>